<organism evidence="7 8">
    <name type="scientific">Tissierella praeacuta DSM 18095</name>
    <dbReference type="NCBI Taxonomy" id="1123404"/>
    <lineage>
        <taxon>Bacteria</taxon>
        <taxon>Bacillati</taxon>
        <taxon>Bacillota</taxon>
        <taxon>Tissierellia</taxon>
        <taxon>Tissierellales</taxon>
        <taxon>Tissierellaceae</taxon>
        <taxon>Tissierella</taxon>
    </lineage>
</organism>
<dbReference type="CDD" id="cd00387">
    <property type="entry name" value="Ribosomal_L7_L12"/>
    <property type="match status" value="1"/>
</dbReference>
<evidence type="ECO:0000256" key="2">
    <source>
        <dbReference type="ARBA" id="ARBA00022980"/>
    </source>
</evidence>
<dbReference type="InterPro" id="IPR008932">
    <property type="entry name" value="Ribosomal_bL12_oligo"/>
</dbReference>
<feature type="domain" description="Large ribosomal subunit protein bL12 C-terminal" evidence="5">
    <location>
        <begin position="61"/>
        <end position="127"/>
    </location>
</feature>
<dbReference type="InterPro" id="IPR013823">
    <property type="entry name" value="Ribosomal_bL12_C"/>
</dbReference>
<evidence type="ECO:0000256" key="4">
    <source>
        <dbReference type="HAMAP-Rule" id="MF_00368"/>
    </source>
</evidence>
<evidence type="ECO:0000256" key="1">
    <source>
        <dbReference type="ARBA" id="ARBA00007197"/>
    </source>
</evidence>
<dbReference type="EMBL" id="FQTY01000030">
    <property type="protein sequence ID" value="SHF20937.1"/>
    <property type="molecule type" value="Genomic_DNA"/>
</dbReference>
<dbReference type="Pfam" id="PF00542">
    <property type="entry name" value="Ribosomal_L12"/>
    <property type="match status" value="1"/>
</dbReference>
<dbReference type="Gene3D" id="3.30.1390.10">
    <property type="match status" value="1"/>
</dbReference>
<dbReference type="InterPro" id="IPR036235">
    <property type="entry name" value="Ribosomal_bL12_oligo_N_sf"/>
</dbReference>
<gene>
    <name evidence="4" type="primary">rplL</name>
    <name evidence="7" type="ORF">SAMN02745784_03171</name>
</gene>
<name>A0A1M4ZT02_9FIRM</name>
<feature type="domain" description="Large ribosomal subunit protein bL12 oligomerization" evidence="6">
    <location>
        <begin position="8"/>
        <end position="52"/>
    </location>
</feature>
<evidence type="ECO:0000256" key="3">
    <source>
        <dbReference type="ARBA" id="ARBA00023274"/>
    </source>
</evidence>
<dbReference type="SUPFAM" id="SSF54736">
    <property type="entry name" value="ClpS-like"/>
    <property type="match status" value="1"/>
</dbReference>
<dbReference type="GO" id="GO:0006412">
    <property type="term" value="P:translation"/>
    <property type="evidence" value="ECO:0007669"/>
    <property type="project" value="UniProtKB-UniRule"/>
</dbReference>
<dbReference type="GO" id="GO:0022625">
    <property type="term" value="C:cytosolic large ribosomal subunit"/>
    <property type="evidence" value="ECO:0007669"/>
    <property type="project" value="TreeGrafter"/>
</dbReference>
<evidence type="ECO:0000259" key="6">
    <source>
        <dbReference type="Pfam" id="PF16320"/>
    </source>
</evidence>
<keyword evidence="2 4" id="KW-0689">Ribosomal protein</keyword>
<dbReference type="Proteomes" id="UP000184114">
    <property type="component" value="Unassembled WGS sequence"/>
</dbReference>
<dbReference type="SUPFAM" id="SSF48300">
    <property type="entry name" value="Ribosomal protein L7/12, oligomerisation (N-terminal) domain"/>
    <property type="match status" value="1"/>
</dbReference>
<dbReference type="HAMAP" id="MF_00368">
    <property type="entry name" value="Ribosomal_bL12"/>
    <property type="match status" value="1"/>
</dbReference>
<dbReference type="GO" id="GO:0003729">
    <property type="term" value="F:mRNA binding"/>
    <property type="evidence" value="ECO:0007669"/>
    <property type="project" value="TreeGrafter"/>
</dbReference>
<protein>
    <recommendedName>
        <fullName evidence="4">Large ribosomal subunit protein bL12</fullName>
    </recommendedName>
</protein>
<dbReference type="InterPro" id="IPR014719">
    <property type="entry name" value="Ribosomal_bL12_C/ClpS-like"/>
</dbReference>
<dbReference type="NCBIfam" id="TIGR00855">
    <property type="entry name" value="L12"/>
    <property type="match status" value="1"/>
</dbReference>
<accession>A0A1M4ZT02</accession>
<dbReference type="Gene3D" id="1.20.5.710">
    <property type="entry name" value="Single helix bin"/>
    <property type="match status" value="1"/>
</dbReference>
<dbReference type="PANTHER" id="PTHR45987">
    <property type="entry name" value="39S RIBOSOMAL PROTEIN L12"/>
    <property type="match status" value="1"/>
</dbReference>
<evidence type="ECO:0000313" key="7">
    <source>
        <dbReference type="EMBL" id="SHF20937.1"/>
    </source>
</evidence>
<keyword evidence="3 4" id="KW-0687">Ribonucleoprotein</keyword>
<dbReference type="PANTHER" id="PTHR45987:SF4">
    <property type="entry name" value="LARGE RIBOSOMAL SUBUNIT PROTEIN BL12M"/>
    <property type="match status" value="1"/>
</dbReference>
<dbReference type="Pfam" id="PF16320">
    <property type="entry name" value="Ribosomal_L12_N"/>
    <property type="match status" value="1"/>
</dbReference>
<comment type="function">
    <text evidence="4">Forms part of the ribosomal stalk which helps the ribosome interact with GTP-bound translation factors. Is thus essential for accurate translation.</text>
</comment>
<keyword evidence="8" id="KW-1185">Reference proteome</keyword>
<proteinExistence type="inferred from homology"/>
<evidence type="ECO:0000313" key="8">
    <source>
        <dbReference type="Proteomes" id="UP000184114"/>
    </source>
</evidence>
<evidence type="ECO:0000259" key="5">
    <source>
        <dbReference type="Pfam" id="PF00542"/>
    </source>
</evidence>
<dbReference type="AlphaFoldDB" id="A0A1M4ZT02"/>
<dbReference type="FunFam" id="3.30.1390.10:FF:000001">
    <property type="entry name" value="50S ribosomal protein L7/L12"/>
    <property type="match status" value="1"/>
</dbReference>
<reference evidence="8" key="1">
    <citation type="submission" date="2016-11" db="EMBL/GenBank/DDBJ databases">
        <authorList>
            <person name="Varghese N."/>
            <person name="Submissions S."/>
        </authorList>
    </citation>
    <scope>NUCLEOTIDE SEQUENCE [LARGE SCALE GENOMIC DNA]</scope>
    <source>
        <strain evidence="8">DSM 18095</strain>
    </source>
</reference>
<dbReference type="STRING" id="1123404.SAMN02745784_03171"/>
<dbReference type="GO" id="GO:0003735">
    <property type="term" value="F:structural constituent of ribosome"/>
    <property type="evidence" value="ECO:0007669"/>
    <property type="project" value="InterPro"/>
</dbReference>
<comment type="subunit">
    <text evidence="4">Homodimer. Part of the ribosomal stalk of the 50S ribosomal subunit. Forms a multimeric L10(L12)X complex, where L10 forms an elongated spine to which 2 to 4 L12 dimers bind in a sequential fashion. Binds GTP-bound translation factors.</text>
</comment>
<dbReference type="RefSeq" id="WP_072978072.1">
    <property type="nucleotide sequence ID" value="NZ_FQTY01000030.1"/>
</dbReference>
<sequence length="127" mass="13273">MASEKVLNLIEEVKNLTVLELSELVKALEEEFGVSAAAPMAVAAAPVAGGAAPAAEEKSEFDVVLTSAGNEKIKVIKVVRELTGLGLKEAKELVDNAPKAIKEGASKEEADDFKAKLEEAGAQVEVK</sequence>
<dbReference type="InterPro" id="IPR000206">
    <property type="entry name" value="Ribosomal_bL12"/>
</dbReference>
<comment type="similarity">
    <text evidence="1 4">Belongs to the bacterial ribosomal protein bL12 family.</text>
</comment>
<dbReference type="GeneID" id="90995910"/>